<protein>
    <submittedName>
        <fullName evidence="1">Uncharacterized protein</fullName>
    </submittedName>
</protein>
<reference evidence="1 2" key="1">
    <citation type="submission" date="2018-03" db="EMBL/GenBank/DDBJ databases">
        <title>Novel Streptomyces sp. from soil.</title>
        <authorList>
            <person name="Tan G.Y.A."/>
            <person name="Lee Z.Y."/>
        </authorList>
    </citation>
    <scope>NUCLEOTIDE SEQUENCE [LARGE SCALE GENOMIC DNA]</scope>
    <source>
        <strain evidence="1 2">ST5x</strain>
    </source>
</reference>
<organism evidence="1 2">
    <name type="scientific">Streptomyces solincola</name>
    <dbReference type="NCBI Taxonomy" id="2100817"/>
    <lineage>
        <taxon>Bacteria</taxon>
        <taxon>Bacillati</taxon>
        <taxon>Actinomycetota</taxon>
        <taxon>Actinomycetes</taxon>
        <taxon>Kitasatosporales</taxon>
        <taxon>Streptomycetaceae</taxon>
        <taxon>Streptomyces</taxon>
    </lineage>
</organism>
<gene>
    <name evidence="1" type="ORF">C6N75_03475</name>
</gene>
<evidence type="ECO:0000313" key="1">
    <source>
        <dbReference type="EMBL" id="PRH80576.1"/>
    </source>
</evidence>
<name>A0A2S9Q1P5_9ACTN</name>
<dbReference type="EMBL" id="PVLV01000049">
    <property type="protein sequence ID" value="PRH80576.1"/>
    <property type="molecule type" value="Genomic_DNA"/>
</dbReference>
<comment type="caution">
    <text evidence="1">The sequence shown here is derived from an EMBL/GenBank/DDBJ whole genome shotgun (WGS) entry which is preliminary data.</text>
</comment>
<keyword evidence="2" id="KW-1185">Reference proteome</keyword>
<dbReference type="Proteomes" id="UP000239322">
    <property type="component" value="Unassembled WGS sequence"/>
</dbReference>
<sequence>MMAAAALAAHRPISESGRRNAFDAMMREADRRARPTAGTHVDDLTDPGIHVRVAQAGPHLRLRIANIEEVSDEGMEEIAGRIANRLGQNAPDRNQ</sequence>
<accession>A0A2S9Q1P5</accession>
<dbReference type="AlphaFoldDB" id="A0A2S9Q1P5"/>
<proteinExistence type="predicted"/>
<evidence type="ECO:0000313" key="2">
    <source>
        <dbReference type="Proteomes" id="UP000239322"/>
    </source>
</evidence>